<accession>K0SNV3</accession>
<feature type="compositionally biased region" description="Basic and acidic residues" evidence="1">
    <location>
        <begin position="134"/>
        <end position="147"/>
    </location>
</feature>
<feature type="compositionally biased region" description="Basic and acidic residues" evidence="1">
    <location>
        <begin position="55"/>
        <end position="66"/>
    </location>
</feature>
<evidence type="ECO:0000256" key="1">
    <source>
        <dbReference type="SAM" id="MobiDB-lite"/>
    </source>
</evidence>
<dbReference type="AlphaFoldDB" id="K0SNV3"/>
<proteinExistence type="predicted"/>
<organism evidence="2 3">
    <name type="scientific">Thalassiosira oceanica</name>
    <name type="common">Marine diatom</name>
    <dbReference type="NCBI Taxonomy" id="159749"/>
    <lineage>
        <taxon>Eukaryota</taxon>
        <taxon>Sar</taxon>
        <taxon>Stramenopiles</taxon>
        <taxon>Ochrophyta</taxon>
        <taxon>Bacillariophyta</taxon>
        <taxon>Coscinodiscophyceae</taxon>
        <taxon>Thalassiosirophycidae</taxon>
        <taxon>Thalassiosirales</taxon>
        <taxon>Thalassiosiraceae</taxon>
        <taxon>Thalassiosira</taxon>
    </lineage>
</organism>
<feature type="compositionally biased region" description="Low complexity" evidence="1">
    <location>
        <begin position="114"/>
        <end position="125"/>
    </location>
</feature>
<feature type="non-terminal residue" evidence="2">
    <location>
        <position position="1"/>
    </location>
</feature>
<gene>
    <name evidence="2" type="ORF">THAOC_16759</name>
</gene>
<keyword evidence="3" id="KW-1185">Reference proteome</keyword>
<reference evidence="2 3" key="1">
    <citation type="journal article" date="2012" name="Genome Biol.">
        <title>Genome and low-iron response of an oceanic diatom adapted to chronic iron limitation.</title>
        <authorList>
            <person name="Lommer M."/>
            <person name="Specht M."/>
            <person name="Roy A.S."/>
            <person name="Kraemer L."/>
            <person name="Andreson R."/>
            <person name="Gutowska M.A."/>
            <person name="Wolf J."/>
            <person name="Bergner S.V."/>
            <person name="Schilhabel M.B."/>
            <person name="Klostermeier U.C."/>
            <person name="Beiko R.G."/>
            <person name="Rosenstiel P."/>
            <person name="Hippler M."/>
            <person name="Laroche J."/>
        </authorList>
    </citation>
    <scope>NUCLEOTIDE SEQUENCE [LARGE SCALE GENOMIC DNA]</scope>
    <source>
        <strain evidence="2 3">CCMP1005</strain>
    </source>
</reference>
<feature type="compositionally biased region" description="Gly residues" evidence="1">
    <location>
        <begin position="153"/>
        <end position="168"/>
    </location>
</feature>
<comment type="caution">
    <text evidence="2">The sequence shown here is derived from an EMBL/GenBank/DDBJ whole genome shotgun (WGS) entry which is preliminary data.</text>
</comment>
<feature type="region of interest" description="Disordered" evidence="1">
    <location>
        <begin position="1"/>
        <end position="358"/>
    </location>
</feature>
<feature type="compositionally biased region" description="Basic and acidic residues" evidence="1">
    <location>
        <begin position="181"/>
        <end position="193"/>
    </location>
</feature>
<evidence type="ECO:0000313" key="2">
    <source>
        <dbReference type="EMBL" id="EJK62621.1"/>
    </source>
</evidence>
<dbReference type="Proteomes" id="UP000266841">
    <property type="component" value="Unassembled WGS sequence"/>
</dbReference>
<feature type="compositionally biased region" description="Basic and acidic residues" evidence="1">
    <location>
        <begin position="294"/>
        <end position="313"/>
    </location>
</feature>
<feature type="compositionally biased region" description="Gly residues" evidence="1">
    <location>
        <begin position="194"/>
        <end position="209"/>
    </location>
</feature>
<feature type="compositionally biased region" description="Low complexity" evidence="1">
    <location>
        <begin position="40"/>
        <end position="53"/>
    </location>
</feature>
<sequence length="358" mass="36914">DVRPGHAPGQPRPDAASEDPEPAHEHAHQVPGHRRQLGEGPAPRRGAPRAVRQVPRREDRPGELVRGRPVRRAPGGGGAAASSPFSGFVLPPGASRGERVRAQPVRRAPRRVPLRGPADAQAAGGARAGPHGGDAQERPGGRGEGTRRQGTPGDEGGGGGGGGGGGAGVEAPERRGRRGRPHDVPAGRRDGEGVVHGGLGQVLPGRGGGLPPPLAPAGRIRDPPEVGRAGHPGVVHRRPQEGHPLPPHGGVEEAPARRHAAPGGHQRPPPGGPVHGQVAVPQVRHAGGARGRLHVGEGELRRGTHGERREGREGGVLPRGRRDGPGRRGHRGDRRVRQDEARGQGGDTRGDGAADHIW</sequence>
<protein>
    <submittedName>
        <fullName evidence="2">Uncharacterized protein</fullName>
    </submittedName>
</protein>
<feature type="compositionally biased region" description="Low complexity" evidence="1">
    <location>
        <begin position="80"/>
        <end position="89"/>
    </location>
</feature>
<name>K0SNV3_THAOC</name>
<feature type="compositionally biased region" description="Basic and acidic residues" evidence="1">
    <location>
        <begin position="335"/>
        <end position="358"/>
    </location>
</feature>
<dbReference type="OMA" id="PAHEHAH"/>
<dbReference type="EMBL" id="AGNL01018737">
    <property type="protein sequence ID" value="EJK62621.1"/>
    <property type="molecule type" value="Genomic_DNA"/>
</dbReference>
<evidence type="ECO:0000313" key="3">
    <source>
        <dbReference type="Proteomes" id="UP000266841"/>
    </source>
</evidence>